<sequence>MTRPHTPPPQPGVPLPRLSDEAAVELYLFVEHLFLLIESRYSAQIRRHFDDQLPHNLIGPDLDSPPDDPPF</sequence>
<proteinExistence type="predicted"/>
<reference evidence="1 2" key="1">
    <citation type="submission" date="2019-03" db="EMBL/GenBank/DDBJ databases">
        <title>Genomic Encyclopedia of Type Strains, Phase IV (KMG-IV): sequencing the most valuable type-strain genomes for metagenomic binning, comparative biology and taxonomic classification.</title>
        <authorList>
            <person name="Goeker M."/>
        </authorList>
    </citation>
    <scope>NUCLEOTIDE SEQUENCE [LARGE SCALE GENOMIC DNA]</scope>
    <source>
        <strain evidence="1 2">DSM 654</strain>
    </source>
</reference>
<protein>
    <submittedName>
        <fullName evidence="1">Uncharacterized protein</fullName>
    </submittedName>
</protein>
<evidence type="ECO:0000313" key="2">
    <source>
        <dbReference type="Proteomes" id="UP000295110"/>
    </source>
</evidence>
<accession>A0A4R3U3Z4</accession>
<dbReference type="EMBL" id="SMBU01000091">
    <property type="protein sequence ID" value="TCU81131.1"/>
    <property type="molecule type" value="Genomic_DNA"/>
</dbReference>
<gene>
    <name evidence="1" type="ORF">EV671_10913</name>
</gene>
<name>A0A4R3U3Z4_ROSSA</name>
<organism evidence="1 2">
    <name type="scientific">Roseateles saccharophilus</name>
    <name type="common">Pseudomonas saccharophila</name>
    <dbReference type="NCBI Taxonomy" id="304"/>
    <lineage>
        <taxon>Bacteria</taxon>
        <taxon>Pseudomonadati</taxon>
        <taxon>Pseudomonadota</taxon>
        <taxon>Betaproteobacteria</taxon>
        <taxon>Burkholderiales</taxon>
        <taxon>Sphaerotilaceae</taxon>
        <taxon>Roseateles</taxon>
    </lineage>
</organism>
<dbReference type="AlphaFoldDB" id="A0A4R3U3Z4"/>
<dbReference type="RefSeq" id="WP_132576886.1">
    <property type="nucleotide sequence ID" value="NZ_CBCSGL010000121.1"/>
</dbReference>
<comment type="caution">
    <text evidence="1">The sequence shown here is derived from an EMBL/GenBank/DDBJ whole genome shotgun (WGS) entry which is preliminary data.</text>
</comment>
<dbReference type="Proteomes" id="UP000295110">
    <property type="component" value="Unassembled WGS sequence"/>
</dbReference>
<evidence type="ECO:0000313" key="1">
    <source>
        <dbReference type="EMBL" id="TCU81131.1"/>
    </source>
</evidence>
<keyword evidence="2" id="KW-1185">Reference proteome</keyword>